<evidence type="ECO:0000256" key="1">
    <source>
        <dbReference type="SAM" id="Phobius"/>
    </source>
</evidence>
<dbReference type="Proteomes" id="UP000692954">
    <property type="component" value="Unassembled WGS sequence"/>
</dbReference>
<keyword evidence="1" id="KW-1133">Transmembrane helix</keyword>
<accession>A0A8S1PIP4</accession>
<protein>
    <recommendedName>
        <fullName evidence="4">Transmembrane protein</fullName>
    </recommendedName>
</protein>
<feature type="transmembrane region" description="Helical" evidence="1">
    <location>
        <begin position="32"/>
        <end position="56"/>
    </location>
</feature>
<dbReference type="AlphaFoldDB" id="A0A8S1PIP4"/>
<reference evidence="2" key="1">
    <citation type="submission" date="2021-01" db="EMBL/GenBank/DDBJ databases">
        <authorList>
            <consortium name="Genoscope - CEA"/>
            <person name="William W."/>
        </authorList>
    </citation>
    <scope>NUCLEOTIDE SEQUENCE</scope>
</reference>
<sequence>MSSLVKHIKKIDFFGAPLVQHIDKEQSIYKSILGGIITFLICSVSLFYTVWVIYLWHTNQFSPKISSSVYVSNFSLLDFNYDLIKLCFYKYDENMIDPFETKVLLPLITYTENYTYTETKLLSLSNETSYYGNKFIIPQIRLGFTNFNNILITTSETYIQIVRCTPELLVEGEQCASEEISNKFFSQAQNIIIMQIKYKQINSQDGSIESSIQEFFVSIEQLNCYTLNTFLQSSFYEVKDSILFGSPKQLEYVNGALIQPQTNTIQYCKQAFGVETYASLYVVMKGNQIKTILEYPNAGDLLANIGSIVSLLFMFRHIIVFFNSYFLNEKIIHDMITYYYPQFSKLQIQKNWKNDIIKVTLQHQQLDLNEYKKFYKDIRLKIETKLTYVNMLYEISRMYILIRSNKPQSDIKKCHSIGVKLGHLRLTTLAIDPLSKVEPHSKEQEDQTLNDEDIGILSLQERKKQFKINNIVDEELEMLDFYDINRIQL</sequence>
<keyword evidence="3" id="KW-1185">Reference proteome</keyword>
<evidence type="ECO:0008006" key="4">
    <source>
        <dbReference type="Google" id="ProtNLM"/>
    </source>
</evidence>
<dbReference type="PANTHER" id="PTHR12621">
    <property type="entry name" value="CYSTEINE AND HISTIDINE-RICH DOMAIN CHORD -CONTAINING PROTEIN"/>
    <property type="match status" value="1"/>
</dbReference>
<keyword evidence="1" id="KW-0472">Membrane</keyword>
<dbReference type="GO" id="GO:0008270">
    <property type="term" value="F:zinc ion binding"/>
    <property type="evidence" value="ECO:0007669"/>
    <property type="project" value="TreeGrafter"/>
</dbReference>
<proteinExistence type="predicted"/>
<keyword evidence="1" id="KW-0812">Transmembrane</keyword>
<evidence type="ECO:0000313" key="3">
    <source>
        <dbReference type="Proteomes" id="UP000692954"/>
    </source>
</evidence>
<gene>
    <name evidence="2" type="ORF">PSON_ATCC_30995.1.T0790019</name>
</gene>
<evidence type="ECO:0000313" key="2">
    <source>
        <dbReference type="EMBL" id="CAD8102904.1"/>
    </source>
</evidence>
<organism evidence="2 3">
    <name type="scientific">Paramecium sonneborni</name>
    <dbReference type="NCBI Taxonomy" id="65129"/>
    <lineage>
        <taxon>Eukaryota</taxon>
        <taxon>Sar</taxon>
        <taxon>Alveolata</taxon>
        <taxon>Ciliophora</taxon>
        <taxon>Intramacronucleata</taxon>
        <taxon>Oligohymenophorea</taxon>
        <taxon>Peniculida</taxon>
        <taxon>Parameciidae</taxon>
        <taxon>Paramecium</taxon>
    </lineage>
</organism>
<dbReference type="EMBL" id="CAJJDN010000079">
    <property type="protein sequence ID" value="CAD8102904.1"/>
    <property type="molecule type" value="Genomic_DNA"/>
</dbReference>
<name>A0A8S1PIP4_9CILI</name>
<dbReference type="PANTHER" id="PTHR12621:SF7">
    <property type="entry name" value="CYSTEINE AND HISTIDINE-RICH DOMAIN-CONTAINING PROTEIN 1"/>
    <property type="match status" value="1"/>
</dbReference>
<comment type="caution">
    <text evidence="2">The sequence shown here is derived from an EMBL/GenBank/DDBJ whole genome shotgun (WGS) entry which is preliminary data.</text>
</comment>
<dbReference type="OrthoDB" id="298611at2759"/>